<protein>
    <submittedName>
        <fullName evidence="1">Uncharacterized protein</fullName>
    </submittedName>
</protein>
<dbReference type="AlphaFoldDB" id="A0A0F9ECV4"/>
<sequence length="209" mass="24158">MLELTPKPQFSVVVPPKLLQEGYLVYFDNGWPSTHGAIREKLFRIDVANQVPYIRPYIIPASDYRDVDFSNGSGTFQESVYPENQNTLFEVLVGFKPGAFVSHWFVPAGKSVHQLEWAQMYPDVTDVDKRYLGARMASDSPFEDPRIKLYFVKDLAPVIMRLYALAGVDYEKVVVGLTINKLKMREIEEPTQDQLLKAKVIRYYDELRW</sequence>
<accession>A0A0F9ECV4</accession>
<evidence type="ECO:0000313" key="1">
    <source>
        <dbReference type="EMBL" id="KKL71908.1"/>
    </source>
</evidence>
<gene>
    <name evidence="1" type="ORF">LCGC14_2090240</name>
</gene>
<dbReference type="EMBL" id="LAZR01025442">
    <property type="protein sequence ID" value="KKL71908.1"/>
    <property type="molecule type" value="Genomic_DNA"/>
</dbReference>
<proteinExistence type="predicted"/>
<comment type="caution">
    <text evidence="1">The sequence shown here is derived from an EMBL/GenBank/DDBJ whole genome shotgun (WGS) entry which is preliminary data.</text>
</comment>
<reference evidence="1" key="1">
    <citation type="journal article" date="2015" name="Nature">
        <title>Complex archaea that bridge the gap between prokaryotes and eukaryotes.</title>
        <authorList>
            <person name="Spang A."/>
            <person name="Saw J.H."/>
            <person name="Jorgensen S.L."/>
            <person name="Zaremba-Niedzwiedzka K."/>
            <person name="Martijn J."/>
            <person name="Lind A.E."/>
            <person name="van Eijk R."/>
            <person name="Schleper C."/>
            <person name="Guy L."/>
            <person name="Ettema T.J."/>
        </authorList>
    </citation>
    <scope>NUCLEOTIDE SEQUENCE</scope>
</reference>
<organism evidence="1">
    <name type="scientific">marine sediment metagenome</name>
    <dbReference type="NCBI Taxonomy" id="412755"/>
    <lineage>
        <taxon>unclassified sequences</taxon>
        <taxon>metagenomes</taxon>
        <taxon>ecological metagenomes</taxon>
    </lineage>
</organism>
<name>A0A0F9ECV4_9ZZZZ</name>